<dbReference type="RefSeq" id="XP_062627307.1">
    <property type="nucleotide sequence ID" value="XM_062771323.1"/>
</dbReference>
<evidence type="ECO:0000256" key="1">
    <source>
        <dbReference type="ARBA" id="ARBA00004141"/>
    </source>
</evidence>
<feature type="transmembrane region" description="Helical" evidence="6">
    <location>
        <begin position="424"/>
        <end position="444"/>
    </location>
</feature>
<keyword evidence="2" id="KW-0813">Transport</keyword>
<feature type="transmembrane region" description="Helical" evidence="6">
    <location>
        <begin position="203"/>
        <end position="226"/>
    </location>
</feature>
<feature type="transmembrane region" description="Helical" evidence="6">
    <location>
        <begin position="71"/>
        <end position="91"/>
    </location>
</feature>
<keyword evidence="9" id="KW-1185">Reference proteome</keyword>
<keyword evidence="3 6" id="KW-0812">Transmembrane</keyword>
<feature type="transmembrane region" description="Helical" evidence="6">
    <location>
        <begin position="293"/>
        <end position="313"/>
    </location>
</feature>
<name>A0AAF0Y724_9TREE</name>
<organism evidence="8 9">
    <name type="scientific">Vanrija pseudolonga</name>
    <dbReference type="NCBI Taxonomy" id="143232"/>
    <lineage>
        <taxon>Eukaryota</taxon>
        <taxon>Fungi</taxon>
        <taxon>Dikarya</taxon>
        <taxon>Basidiomycota</taxon>
        <taxon>Agaricomycotina</taxon>
        <taxon>Tremellomycetes</taxon>
        <taxon>Trichosporonales</taxon>
        <taxon>Trichosporonaceae</taxon>
        <taxon>Vanrija</taxon>
    </lineage>
</organism>
<feature type="transmembrane region" description="Helical" evidence="6">
    <location>
        <begin position="351"/>
        <end position="376"/>
    </location>
</feature>
<reference evidence="8" key="1">
    <citation type="submission" date="2023-10" db="EMBL/GenBank/DDBJ databases">
        <authorList>
            <person name="Noh H."/>
        </authorList>
    </citation>
    <scope>NUCLEOTIDE SEQUENCE</scope>
    <source>
        <strain evidence="8">DUCC4014</strain>
    </source>
</reference>
<gene>
    <name evidence="8" type="primary">GIT4_0</name>
    <name evidence="8" type="ORF">LOC62_03G004804</name>
</gene>
<dbReference type="Gene3D" id="1.20.1250.20">
    <property type="entry name" value="MFS general substrate transporter like domains"/>
    <property type="match status" value="1"/>
</dbReference>
<evidence type="ECO:0000313" key="9">
    <source>
        <dbReference type="Proteomes" id="UP000827549"/>
    </source>
</evidence>
<evidence type="ECO:0000259" key="7">
    <source>
        <dbReference type="PROSITE" id="PS50850"/>
    </source>
</evidence>
<comment type="subcellular location">
    <subcellularLocation>
        <location evidence="1">Membrane</location>
        <topology evidence="1">Multi-pass membrane protein</topology>
    </subcellularLocation>
</comment>
<dbReference type="PANTHER" id="PTHR23508">
    <property type="entry name" value="CARBOXYLIC ACID TRANSPORTER PROTEIN HOMOLOG"/>
    <property type="match status" value="1"/>
</dbReference>
<dbReference type="InterPro" id="IPR020846">
    <property type="entry name" value="MFS_dom"/>
</dbReference>
<evidence type="ECO:0000256" key="2">
    <source>
        <dbReference type="ARBA" id="ARBA00022448"/>
    </source>
</evidence>
<dbReference type="FunFam" id="1.20.1250.20:FF:000140">
    <property type="entry name" value="Putative MFS phospholipid transporter"/>
    <property type="match status" value="1"/>
</dbReference>
<accession>A0AAF0Y724</accession>
<evidence type="ECO:0000256" key="3">
    <source>
        <dbReference type="ARBA" id="ARBA00022692"/>
    </source>
</evidence>
<dbReference type="SUPFAM" id="SSF103473">
    <property type="entry name" value="MFS general substrate transporter"/>
    <property type="match status" value="1"/>
</dbReference>
<proteinExistence type="predicted"/>
<feature type="transmembrane region" description="Helical" evidence="6">
    <location>
        <begin position="325"/>
        <end position="345"/>
    </location>
</feature>
<feature type="transmembrane region" description="Helical" evidence="6">
    <location>
        <begin position="169"/>
        <end position="197"/>
    </location>
</feature>
<dbReference type="GeneID" id="87808037"/>
<evidence type="ECO:0000256" key="6">
    <source>
        <dbReference type="SAM" id="Phobius"/>
    </source>
</evidence>
<dbReference type="AlphaFoldDB" id="A0AAF0Y724"/>
<sequence>MPGLFRNSADAADPDAAVARRRMLGSTATIFAAGAALFSDGYANAVISPVNTVLARLYPDWMDSDKTENRSLLGSMGFAGMVIGMIAFGFISDKLGRKPGMFLTTAIIFVFMILMACSSGPTPQVLINCLIAFRFLVGIGIGGEYPCGSTAAAESTENPGVKKTHQQRYFVWATHFIIDMGFPVAWLVPLIILWIFGEGHLRVVWRGALALGAIPPLLLLFVRIFMEEPEAYKKNSMKHVKIPYWLIIKRYWGKLLAVSFCWFIYDWITYPFGMYAGTITEGAIGPDPTLVQILGWGCLINAFYCPGAFIGAFLSDWLGPKRCMVFGLVMQAVFGFALSGAYSYFKKRTVGFAIFYGIFLCWGEVGPGNNVPLFAAKAIGPTAARAQIYSIAAASGKVGAFIGTYTFPHIIARFPKDSILRENGIFYIGSGLALLSAIVAFFFFPTIKPDAMADEDVLFREYLVENGIDISGMGINGNRAGSPTSEHTFDEKDEPKAAEVAVVQKV</sequence>
<dbReference type="PROSITE" id="PS50850">
    <property type="entry name" value="MFS"/>
    <property type="match status" value="1"/>
</dbReference>
<dbReference type="Proteomes" id="UP000827549">
    <property type="component" value="Chromosome 3"/>
</dbReference>
<protein>
    <submittedName>
        <fullName evidence="8">Glycerophosphocholine permease GIT4</fullName>
    </submittedName>
</protein>
<dbReference type="GO" id="GO:0046943">
    <property type="term" value="F:carboxylic acid transmembrane transporter activity"/>
    <property type="evidence" value="ECO:0007669"/>
    <property type="project" value="TreeGrafter"/>
</dbReference>
<feature type="domain" description="Major facilitator superfamily (MFS) profile" evidence="7">
    <location>
        <begin position="29"/>
        <end position="448"/>
    </location>
</feature>
<keyword evidence="5 6" id="KW-0472">Membrane</keyword>
<feature type="transmembrane region" description="Helical" evidence="6">
    <location>
        <begin position="388"/>
        <end position="412"/>
    </location>
</feature>
<dbReference type="InterPro" id="IPR005828">
    <property type="entry name" value="MFS_sugar_transport-like"/>
</dbReference>
<dbReference type="Pfam" id="PF00083">
    <property type="entry name" value="Sugar_tr"/>
    <property type="match status" value="2"/>
</dbReference>
<evidence type="ECO:0000256" key="5">
    <source>
        <dbReference type="ARBA" id="ARBA00023136"/>
    </source>
</evidence>
<feature type="transmembrane region" description="Helical" evidence="6">
    <location>
        <begin position="100"/>
        <end position="119"/>
    </location>
</feature>
<evidence type="ECO:0000256" key="4">
    <source>
        <dbReference type="ARBA" id="ARBA00022989"/>
    </source>
</evidence>
<dbReference type="InterPro" id="IPR036259">
    <property type="entry name" value="MFS_trans_sf"/>
</dbReference>
<dbReference type="PANTHER" id="PTHR23508:SF10">
    <property type="entry name" value="CARBOXYLIC ACID TRANSPORTER PROTEIN HOMOLOG"/>
    <property type="match status" value="1"/>
</dbReference>
<evidence type="ECO:0000313" key="8">
    <source>
        <dbReference type="EMBL" id="WOO81275.1"/>
    </source>
</evidence>
<dbReference type="GO" id="GO:0005886">
    <property type="term" value="C:plasma membrane"/>
    <property type="evidence" value="ECO:0007669"/>
    <property type="project" value="TreeGrafter"/>
</dbReference>
<keyword evidence="4 6" id="KW-1133">Transmembrane helix</keyword>
<dbReference type="EMBL" id="CP086716">
    <property type="protein sequence ID" value="WOO81275.1"/>
    <property type="molecule type" value="Genomic_DNA"/>
</dbReference>